<evidence type="ECO:0000256" key="15">
    <source>
        <dbReference type="ARBA" id="ARBA00030592"/>
    </source>
</evidence>
<dbReference type="InterPro" id="IPR036615">
    <property type="entry name" value="Mur_ligase_C_dom_sf"/>
</dbReference>
<evidence type="ECO:0000256" key="5">
    <source>
        <dbReference type="ARBA" id="ARBA00013023"/>
    </source>
</evidence>
<dbReference type="PANTHER" id="PTHR11136">
    <property type="entry name" value="FOLYLPOLYGLUTAMATE SYNTHASE-RELATED"/>
    <property type="match status" value="1"/>
</dbReference>
<keyword evidence="12" id="KW-0460">Magnesium</keyword>
<keyword evidence="11 21" id="KW-0067">ATP-binding</keyword>
<dbReference type="PANTHER" id="PTHR11136:SF0">
    <property type="entry name" value="DIHYDROFOLATE SYNTHETASE-RELATED"/>
    <property type="match status" value="1"/>
</dbReference>
<evidence type="ECO:0000259" key="22">
    <source>
        <dbReference type="Pfam" id="PF02875"/>
    </source>
</evidence>
<dbReference type="NCBIfam" id="NF008101">
    <property type="entry name" value="PRK10846.1"/>
    <property type="match status" value="1"/>
</dbReference>
<evidence type="ECO:0000256" key="9">
    <source>
        <dbReference type="ARBA" id="ARBA00022723"/>
    </source>
</evidence>
<evidence type="ECO:0000256" key="4">
    <source>
        <dbReference type="ARBA" id="ARBA00008276"/>
    </source>
</evidence>
<dbReference type="STRING" id="1348114.OM33_13020"/>
<comment type="catalytic activity">
    <reaction evidence="18">
        <text>10-formyltetrahydrofolyl-(gamma-L-Glu)(n) + L-glutamate + ATP = 10-formyltetrahydrofolyl-(gamma-L-Glu)(n+1) + ADP + phosphate + H(+)</text>
        <dbReference type="Rhea" id="RHEA:51904"/>
        <dbReference type="Rhea" id="RHEA-COMP:13088"/>
        <dbReference type="Rhea" id="RHEA-COMP:14300"/>
        <dbReference type="ChEBI" id="CHEBI:15378"/>
        <dbReference type="ChEBI" id="CHEBI:29985"/>
        <dbReference type="ChEBI" id="CHEBI:30616"/>
        <dbReference type="ChEBI" id="CHEBI:43474"/>
        <dbReference type="ChEBI" id="CHEBI:134413"/>
        <dbReference type="ChEBI" id="CHEBI:456216"/>
        <dbReference type="EC" id="6.3.2.17"/>
    </reaction>
</comment>
<dbReference type="GO" id="GO:0008841">
    <property type="term" value="F:dihydrofolate synthase activity"/>
    <property type="evidence" value="ECO:0007669"/>
    <property type="project" value="UniProtKB-EC"/>
</dbReference>
<protein>
    <recommendedName>
        <fullName evidence="7">Dihydrofolate synthase/folylpolyglutamate synthase</fullName>
        <ecNumber evidence="5">6.3.2.12</ecNumber>
        <ecNumber evidence="6">6.3.2.17</ecNumber>
    </recommendedName>
    <alternativeName>
        <fullName evidence="16">Folylpoly-gamma-glutamate synthetase-dihydrofolate synthetase</fullName>
    </alternativeName>
    <alternativeName>
        <fullName evidence="14">Folylpolyglutamate synthetase</fullName>
    </alternativeName>
    <alternativeName>
        <fullName evidence="15">Tetrahydrofolylpolyglutamate synthase</fullName>
    </alternativeName>
</protein>
<dbReference type="EMBL" id="CP009888">
    <property type="protein sequence ID" value="AIY65944.1"/>
    <property type="molecule type" value="Genomic_DNA"/>
</dbReference>
<comment type="pathway">
    <text evidence="2">Cofactor biosynthesis; tetrahydrofolate biosynthesis; 7,8-dihydrofolate from 2-amino-4-hydroxy-6-hydroxymethyl-7,8-dihydropteridine diphosphate and 4-aminobenzoate: step 2/2.</text>
</comment>
<evidence type="ECO:0000313" key="25">
    <source>
        <dbReference type="Proteomes" id="UP000030341"/>
    </source>
</evidence>
<keyword evidence="25" id="KW-1185">Reference proteome</keyword>
<dbReference type="SUPFAM" id="SSF53623">
    <property type="entry name" value="MurD-like peptide ligases, catalytic domain"/>
    <property type="match status" value="1"/>
</dbReference>
<organism evidence="24 25">
    <name type="scientific">Pseudoalteromonas piratica</name>
    <dbReference type="NCBI Taxonomy" id="1348114"/>
    <lineage>
        <taxon>Bacteria</taxon>
        <taxon>Pseudomonadati</taxon>
        <taxon>Pseudomonadota</taxon>
        <taxon>Gammaproteobacteria</taxon>
        <taxon>Alteromonadales</taxon>
        <taxon>Pseudoalteromonadaceae</taxon>
        <taxon>Pseudoalteromonas</taxon>
    </lineage>
</organism>
<dbReference type="SUPFAM" id="SSF53244">
    <property type="entry name" value="MurD-like peptide ligases, peptide-binding domain"/>
    <property type="match status" value="1"/>
</dbReference>
<evidence type="ECO:0000256" key="11">
    <source>
        <dbReference type="ARBA" id="ARBA00022840"/>
    </source>
</evidence>
<keyword evidence="8 21" id="KW-0436">Ligase</keyword>
<accession>A0A0A7EH45</accession>
<dbReference type="PIRSF" id="PIRSF001563">
    <property type="entry name" value="Folylpolyglu_synth"/>
    <property type="match status" value="1"/>
</dbReference>
<dbReference type="GO" id="GO:0046654">
    <property type="term" value="P:tetrahydrofolate biosynthetic process"/>
    <property type="evidence" value="ECO:0007669"/>
    <property type="project" value="UniProtKB-UniPathway"/>
</dbReference>
<keyword evidence="9" id="KW-0479">Metal-binding</keyword>
<keyword evidence="10 21" id="KW-0547">Nucleotide-binding</keyword>
<evidence type="ECO:0000256" key="8">
    <source>
        <dbReference type="ARBA" id="ARBA00022598"/>
    </source>
</evidence>
<dbReference type="KEGG" id="pseo:OM33_13020"/>
<sequence length="422" mass="46405">MTHVVPSQSSSLEDWLCYLESIHPQNIDMGLTRVRQVGEKLGYTSLPNVILIAGTNGKGTTARCLEAILLAQGYSVGTYASPHLIRYNERVRINGAELPDQDHVDAFHALEQGRGDISLTYFEFGTLAALEVFKQKQPDYILLEVGLGGRLDATNIVEPIASVITTIDLDHKEYLGDTRELVGREKAGIFRADAPAIVGDLAIPQSIWHYAEELGTHVTAAQKNYSYRLSTDYLTYQNGDLTLTLPVPNIPAQNVATALTTLHTLALLPDQNTLSKVLANLTVEGRFQCLSKQPLVFADVAHNPESARYLASKLGEFKAQGKHVIALAGMLQDKDQKAVFNAVKAEVDEWHLASLSCFRGDQAENLSLNLKAEIVDSQFTLHTSVAQGLTSVFKTMDEEDLLIVFGSFYTVADAIAFWQNKE</sequence>
<dbReference type="InterPro" id="IPR036565">
    <property type="entry name" value="Mur-like_cat_sf"/>
</dbReference>
<dbReference type="InterPro" id="IPR001645">
    <property type="entry name" value="Folylpolyglutamate_synth"/>
</dbReference>
<dbReference type="AlphaFoldDB" id="A0A0A7EH45"/>
<comment type="function">
    <text evidence="1">Functions in two distinct reactions of the de novo folate biosynthetic pathway. Catalyzes the addition of a glutamate residue to dihydropteroate (7,8-dihydropteroate or H2Pte) to form dihydrofolate (7,8-dihydrofolate monoglutamate or H2Pte-Glu). Also catalyzes successive additions of L-glutamate to tetrahydrofolate or 10-formyltetrahydrofolate or 5,10-methylenetetrahydrofolate, leading to folylpolyglutamate derivatives.</text>
</comment>
<evidence type="ECO:0000256" key="1">
    <source>
        <dbReference type="ARBA" id="ARBA00002714"/>
    </source>
</evidence>
<dbReference type="RefSeq" id="WP_038642315.1">
    <property type="nucleotide sequence ID" value="NZ_CP009888.1"/>
</dbReference>
<evidence type="ECO:0000256" key="21">
    <source>
        <dbReference type="PIRNR" id="PIRNR001563"/>
    </source>
</evidence>
<dbReference type="EC" id="6.3.2.12" evidence="5"/>
<dbReference type="GO" id="GO:0004326">
    <property type="term" value="F:tetrahydrofolylpolyglutamate synthase activity"/>
    <property type="evidence" value="ECO:0007669"/>
    <property type="project" value="UniProtKB-EC"/>
</dbReference>
<comment type="catalytic activity">
    <reaction evidence="17">
        <text>(6S)-5,6,7,8-tetrahydrofolyl-(gamma-L-Glu)(n) + L-glutamate + ATP = (6S)-5,6,7,8-tetrahydrofolyl-(gamma-L-Glu)(n+1) + ADP + phosphate + H(+)</text>
        <dbReference type="Rhea" id="RHEA:10580"/>
        <dbReference type="Rhea" id="RHEA-COMP:14738"/>
        <dbReference type="Rhea" id="RHEA-COMP:14740"/>
        <dbReference type="ChEBI" id="CHEBI:15378"/>
        <dbReference type="ChEBI" id="CHEBI:29985"/>
        <dbReference type="ChEBI" id="CHEBI:30616"/>
        <dbReference type="ChEBI" id="CHEBI:43474"/>
        <dbReference type="ChEBI" id="CHEBI:141005"/>
        <dbReference type="ChEBI" id="CHEBI:456216"/>
        <dbReference type="EC" id="6.3.2.17"/>
    </reaction>
</comment>
<dbReference type="NCBIfam" id="TIGR01499">
    <property type="entry name" value="folC"/>
    <property type="match status" value="1"/>
</dbReference>
<evidence type="ECO:0000313" key="24">
    <source>
        <dbReference type="EMBL" id="AIY65944.1"/>
    </source>
</evidence>
<comment type="catalytic activity">
    <reaction evidence="20">
        <text>7,8-dihydropteroate + L-glutamate + ATP = 7,8-dihydrofolate + ADP + phosphate + H(+)</text>
        <dbReference type="Rhea" id="RHEA:23584"/>
        <dbReference type="ChEBI" id="CHEBI:15378"/>
        <dbReference type="ChEBI" id="CHEBI:17839"/>
        <dbReference type="ChEBI" id="CHEBI:29985"/>
        <dbReference type="ChEBI" id="CHEBI:30616"/>
        <dbReference type="ChEBI" id="CHEBI:43474"/>
        <dbReference type="ChEBI" id="CHEBI:57451"/>
        <dbReference type="ChEBI" id="CHEBI:456216"/>
        <dbReference type="EC" id="6.3.2.12"/>
    </reaction>
</comment>
<evidence type="ECO:0000256" key="14">
    <source>
        <dbReference type="ARBA" id="ARBA00030048"/>
    </source>
</evidence>
<evidence type="ECO:0000259" key="23">
    <source>
        <dbReference type="Pfam" id="PF08245"/>
    </source>
</evidence>
<proteinExistence type="inferred from homology"/>
<evidence type="ECO:0000256" key="12">
    <source>
        <dbReference type="ARBA" id="ARBA00022842"/>
    </source>
</evidence>
<comment type="pathway">
    <text evidence="3">Cofactor biosynthesis; tetrahydrofolylpolyglutamate biosynthesis.</text>
</comment>
<dbReference type="UniPathway" id="UPA00077">
    <property type="reaction ID" value="UER00157"/>
</dbReference>
<dbReference type="GO" id="GO:0005524">
    <property type="term" value="F:ATP binding"/>
    <property type="evidence" value="ECO:0007669"/>
    <property type="project" value="UniProtKB-KW"/>
</dbReference>
<dbReference type="Gene3D" id="3.40.1190.10">
    <property type="entry name" value="Mur-like, catalytic domain"/>
    <property type="match status" value="1"/>
</dbReference>
<evidence type="ECO:0000256" key="6">
    <source>
        <dbReference type="ARBA" id="ARBA00013025"/>
    </source>
</evidence>
<reference evidence="24 25" key="1">
    <citation type="submission" date="2014-11" db="EMBL/GenBank/DDBJ databases">
        <title>Complete Genome Sequence of Pseudoalteromonas sp. Strain OCN003 Isolated from Kaneohe Bay, Oahu, Hawaii.</title>
        <authorList>
            <person name="Beurmann S."/>
            <person name="Videau P."/>
            <person name="Ushijima B."/>
            <person name="Smith A.M."/>
            <person name="Aeby G.S."/>
            <person name="Callahan S.M."/>
            <person name="Belcaid M."/>
        </authorList>
    </citation>
    <scope>NUCLEOTIDE SEQUENCE [LARGE SCALE GENOMIC DNA]</scope>
    <source>
        <strain evidence="24 25">OCN003</strain>
    </source>
</reference>
<dbReference type="Gene3D" id="3.90.190.20">
    <property type="entry name" value="Mur ligase, C-terminal domain"/>
    <property type="match status" value="1"/>
</dbReference>
<dbReference type="InterPro" id="IPR018109">
    <property type="entry name" value="Folylpolyglutamate_synth_CS"/>
</dbReference>
<evidence type="ECO:0000256" key="17">
    <source>
        <dbReference type="ARBA" id="ARBA00047493"/>
    </source>
</evidence>
<evidence type="ECO:0000256" key="10">
    <source>
        <dbReference type="ARBA" id="ARBA00022741"/>
    </source>
</evidence>
<evidence type="ECO:0000256" key="18">
    <source>
        <dbReference type="ARBA" id="ARBA00047808"/>
    </source>
</evidence>
<dbReference type="EC" id="6.3.2.17" evidence="6"/>
<evidence type="ECO:0000256" key="16">
    <source>
        <dbReference type="ARBA" id="ARBA00032510"/>
    </source>
</evidence>
<feature type="domain" description="Mur ligase C-terminal" evidence="22">
    <location>
        <begin position="285"/>
        <end position="408"/>
    </location>
</feature>
<dbReference type="GO" id="GO:0046872">
    <property type="term" value="F:metal ion binding"/>
    <property type="evidence" value="ECO:0007669"/>
    <property type="project" value="UniProtKB-KW"/>
</dbReference>
<evidence type="ECO:0000256" key="19">
    <source>
        <dbReference type="ARBA" id="ARBA00049035"/>
    </source>
</evidence>
<evidence type="ECO:0000256" key="7">
    <source>
        <dbReference type="ARBA" id="ARBA00019357"/>
    </source>
</evidence>
<comment type="catalytic activity">
    <reaction evidence="19">
        <text>(6R)-5,10-methylenetetrahydrofolyl-(gamma-L-Glu)(n) + L-glutamate + ATP = (6R)-5,10-methylenetetrahydrofolyl-(gamma-L-Glu)(n+1) + ADP + phosphate + H(+)</text>
        <dbReference type="Rhea" id="RHEA:51912"/>
        <dbReference type="Rhea" id="RHEA-COMP:13257"/>
        <dbReference type="Rhea" id="RHEA-COMP:13258"/>
        <dbReference type="ChEBI" id="CHEBI:15378"/>
        <dbReference type="ChEBI" id="CHEBI:29985"/>
        <dbReference type="ChEBI" id="CHEBI:30616"/>
        <dbReference type="ChEBI" id="CHEBI:43474"/>
        <dbReference type="ChEBI" id="CHEBI:136572"/>
        <dbReference type="ChEBI" id="CHEBI:456216"/>
        <dbReference type="EC" id="6.3.2.17"/>
    </reaction>
</comment>
<name>A0A0A7EH45_9GAMM</name>
<dbReference type="GO" id="GO:0005737">
    <property type="term" value="C:cytoplasm"/>
    <property type="evidence" value="ECO:0007669"/>
    <property type="project" value="TreeGrafter"/>
</dbReference>
<feature type="domain" description="Mur ligase central" evidence="23">
    <location>
        <begin position="52"/>
        <end position="192"/>
    </location>
</feature>
<dbReference type="OrthoDB" id="9809356at2"/>
<gene>
    <name evidence="24" type="ORF">OM33_13020</name>
</gene>
<dbReference type="Pfam" id="PF02875">
    <property type="entry name" value="Mur_ligase_C"/>
    <property type="match status" value="1"/>
</dbReference>
<evidence type="ECO:0000256" key="20">
    <source>
        <dbReference type="ARBA" id="ARBA00049161"/>
    </source>
</evidence>
<dbReference type="Proteomes" id="UP000030341">
    <property type="component" value="Chromosome 1"/>
</dbReference>
<comment type="similarity">
    <text evidence="4 21">Belongs to the folylpolyglutamate synthase family.</text>
</comment>
<dbReference type="eggNOG" id="COG0285">
    <property type="taxonomic scope" value="Bacteria"/>
</dbReference>
<dbReference type="InterPro" id="IPR004101">
    <property type="entry name" value="Mur_ligase_C"/>
</dbReference>
<dbReference type="InterPro" id="IPR013221">
    <property type="entry name" value="Mur_ligase_cen"/>
</dbReference>
<dbReference type="GO" id="GO:0046656">
    <property type="term" value="P:folic acid biosynthetic process"/>
    <property type="evidence" value="ECO:0007669"/>
    <property type="project" value="UniProtKB-KW"/>
</dbReference>
<dbReference type="PROSITE" id="PS01012">
    <property type="entry name" value="FOLYLPOLYGLU_SYNT_2"/>
    <property type="match status" value="1"/>
</dbReference>
<evidence type="ECO:0000256" key="3">
    <source>
        <dbReference type="ARBA" id="ARBA00005150"/>
    </source>
</evidence>
<evidence type="ECO:0000256" key="13">
    <source>
        <dbReference type="ARBA" id="ARBA00022909"/>
    </source>
</evidence>
<dbReference type="HOGENOM" id="CLU_015869_1_0_6"/>
<evidence type="ECO:0000256" key="2">
    <source>
        <dbReference type="ARBA" id="ARBA00004799"/>
    </source>
</evidence>
<keyword evidence="13" id="KW-0289">Folate biosynthesis</keyword>
<dbReference type="Pfam" id="PF08245">
    <property type="entry name" value="Mur_ligase_M"/>
    <property type="match status" value="1"/>
</dbReference>